<feature type="signal peptide" evidence="1">
    <location>
        <begin position="1"/>
        <end position="23"/>
    </location>
</feature>
<name>A0A9N9BU51_9GLOM</name>
<protein>
    <submittedName>
        <fullName evidence="2">843_t:CDS:1</fullName>
    </submittedName>
</protein>
<sequence length="62" mass="7150">MNSKLFIFTILVFVILTKLSTHSAPVFQKSDTTEVRLHQLEVARFALTSNRILKTWYDYCGG</sequence>
<evidence type="ECO:0000256" key="1">
    <source>
        <dbReference type="SAM" id="SignalP"/>
    </source>
</evidence>
<feature type="non-terminal residue" evidence="2">
    <location>
        <position position="62"/>
    </location>
</feature>
<dbReference type="EMBL" id="CAJVPK010001272">
    <property type="protein sequence ID" value="CAG8579836.1"/>
    <property type="molecule type" value="Genomic_DNA"/>
</dbReference>
<gene>
    <name evidence="2" type="ORF">DEBURN_LOCUS8519</name>
</gene>
<keyword evidence="3" id="KW-1185">Reference proteome</keyword>
<organism evidence="2 3">
    <name type="scientific">Diversispora eburnea</name>
    <dbReference type="NCBI Taxonomy" id="1213867"/>
    <lineage>
        <taxon>Eukaryota</taxon>
        <taxon>Fungi</taxon>
        <taxon>Fungi incertae sedis</taxon>
        <taxon>Mucoromycota</taxon>
        <taxon>Glomeromycotina</taxon>
        <taxon>Glomeromycetes</taxon>
        <taxon>Diversisporales</taxon>
        <taxon>Diversisporaceae</taxon>
        <taxon>Diversispora</taxon>
    </lineage>
</organism>
<evidence type="ECO:0000313" key="2">
    <source>
        <dbReference type="EMBL" id="CAG8579836.1"/>
    </source>
</evidence>
<dbReference type="AlphaFoldDB" id="A0A9N9BU51"/>
<feature type="chain" id="PRO_5040466553" evidence="1">
    <location>
        <begin position="24"/>
        <end position="62"/>
    </location>
</feature>
<keyword evidence="1" id="KW-0732">Signal</keyword>
<dbReference type="Proteomes" id="UP000789706">
    <property type="component" value="Unassembled WGS sequence"/>
</dbReference>
<evidence type="ECO:0000313" key="3">
    <source>
        <dbReference type="Proteomes" id="UP000789706"/>
    </source>
</evidence>
<accession>A0A9N9BU51</accession>
<proteinExistence type="predicted"/>
<reference evidence="2" key="1">
    <citation type="submission" date="2021-06" db="EMBL/GenBank/DDBJ databases">
        <authorList>
            <person name="Kallberg Y."/>
            <person name="Tangrot J."/>
            <person name="Rosling A."/>
        </authorList>
    </citation>
    <scope>NUCLEOTIDE SEQUENCE</scope>
    <source>
        <strain evidence="2">AZ414A</strain>
    </source>
</reference>
<comment type="caution">
    <text evidence="2">The sequence shown here is derived from an EMBL/GenBank/DDBJ whole genome shotgun (WGS) entry which is preliminary data.</text>
</comment>